<proteinExistence type="predicted"/>
<reference evidence="2 3" key="1">
    <citation type="submission" date="2024-03" db="EMBL/GenBank/DDBJ databases">
        <title>Human intestinal bacterial collection.</title>
        <authorList>
            <person name="Pauvert C."/>
            <person name="Hitch T.C.A."/>
            <person name="Clavel T."/>
        </authorList>
    </citation>
    <scope>NUCLEOTIDE SEQUENCE [LARGE SCALE GENOMIC DNA]</scope>
    <source>
        <strain evidence="2 3">CLA-AP-H34</strain>
    </source>
</reference>
<feature type="domain" description="RND related barrel-sandwich hybrid" evidence="1">
    <location>
        <begin position="59"/>
        <end position="243"/>
    </location>
</feature>
<dbReference type="Proteomes" id="UP001440599">
    <property type="component" value="Unassembled WGS sequence"/>
</dbReference>
<name>A0ABV1ERL6_9FIRM</name>
<protein>
    <submittedName>
        <fullName evidence="2">HlyD family efflux transporter periplasmic adaptor subunit</fullName>
    </submittedName>
</protein>
<accession>A0ABV1ERL6</accession>
<evidence type="ECO:0000259" key="1">
    <source>
        <dbReference type="Pfam" id="PF26018"/>
    </source>
</evidence>
<sequence length="428" mass="46447">MRQGKLTNRIVMLTLLAAILAYLGVSAWRSFNDSYRTVVSYSYTVDDSLEVTGLLVREESVLTSTGGIVDLLPEEGEKVAKGGTVALLYQDNSGLECKQQLQSLELEKEQLEYALERSSGTGDSSQLSQQVIQAIVDLHASVSAGDLTNLEDQTMKLKSLVYKRDYTFSGTGEEAAASIQASIDAVNAQISALSSQAAQNTGRVTADQSGVFSGVVDGFESLITPDMLESITPSQLQQIAAQKPAEDASAIGKLITDSTWYFVCSMDTTDSQRLVEGRTVTVRFSRDWSGEVDMTVEHIGAEENGQVPVVLSSTRFLSDTTLLRKQTVELVFDTQTGIRVPKQAIRVLTQTVTDEETGEEQQVNVTGVFVLVGEQAEFKPIVVLDQQEDFALVQAAPASTDTERKKALRAGDEIIIASDELYDGQVIT</sequence>
<evidence type="ECO:0000313" key="3">
    <source>
        <dbReference type="Proteomes" id="UP001440599"/>
    </source>
</evidence>
<dbReference type="RefSeq" id="WP_349140197.1">
    <property type="nucleotide sequence ID" value="NZ_JBBMFT010000004.1"/>
</dbReference>
<comment type="caution">
    <text evidence="2">The sequence shown here is derived from an EMBL/GenBank/DDBJ whole genome shotgun (WGS) entry which is preliminary data.</text>
</comment>
<dbReference type="InterPro" id="IPR058709">
    <property type="entry name" value="BSH_RND-rel"/>
</dbReference>
<dbReference type="EMBL" id="JBBMFT010000004">
    <property type="protein sequence ID" value="MEQ2456537.1"/>
    <property type="molecule type" value="Genomic_DNA"/>
</dbReference>
<dbReference type="Pfam" id="PF26018">
    <property type="entry name" value="BSH_RND_rel"/>
    <property type="match status" value="1"/>
</dbReference>
<organism evidence="2 3">
    <name type="scientific">Flavonifractor hominis</name>
    <dbReference type="NCBI Taxonomy" id="3133178"/>
    <lineage>
        <taxon>Bacteria</taxon>
        <taxon>Bacillati</taxon>
        <taxon>Bacillota</taxon>
        <taxon>Clostridia</taxon>
        <taxon>Eubacteriales</taxon>
        <taxon>Oscillospiraceae</taxon>
        <taxon>Flavonifractor</taxon>
    </lineage>
</organism>
<evidence type="ECO:0000313" key="2">
    <source>
        <dbReference type="EMBL" id="MEQ2456537.1"/>
    </source>
</evidence>
<gene>
    <name evidence="2" type="ORF">WMO45_08385</name>
</gene>
<keyword evidence="3" id="KW-1185">Reference proteome</keyword>